<organism evidence="1 2">
    <name type="scientific">Nitrospira defluvii</name>
    <dbReference type="NCBI Taxonomy" id="330214"/>
    <lineage>
        <taxon>Bacteria</taxon>
        <taxon>Pseudomonadati</taxon>
        <taxon>Nitrospirota</taxon>
        <taxon>Nitrospiria</taxon>
        <taxon>Nitrospirales</taxon>
        <taxon>Nitrospiraceae</taxon>
        <taxon>Nitrospira</taxon>
    </lineage>
</organism>
<protein>
    <recommendedName>
        <fullName evidence="3">PsbP C-terminal domain-containing protein</fullName>
    </recommendedName>
</protein>
<evidence type="ECO:0008006" key="3">
    <source>
        <dbReference type="Google" id="ProtNLM"/>
    </source>
</evidence>
<gene>
    <name evidence="1" type="ORF">NSPZN2_11007</name>
</gene>
<accession>A0ABM8QND3</accession>
<proteinExistence type="predicted"/>
<sequence length="235" mass="25206">MKPMATATCFAPVRRWMLFPNRCSSCALGPGPAAGLRRHWYAIVQVAATTLSLTLLFTAPTRASSEPVAMEEPASETRPIEIVSGVTYRAGARLTIPGTGWSFVVPEHWQSSRPDDADMPFLTPEEGKDLGMLFPLTGATRESIREQLSQPLSLLHGISFIPAGSQIENETSIAQSYQGEDMVGRALAVLGPGEAAVIYFLMGPPHDAALFQSVLEQLGQSTHFGEPGAERGPGL</sequence>
<evidence type="ECO:0000313" key="1">
    <source>
        <dbReference type="EMBL" id="CAE6706576.1"/>
    </source>
</evidence>
<evidence type="ECO:0000313" key="2">
    <source>
        <dbReference type="Proteomes" id="UP000675880"/>
    </source>
</evidence>
<name>A0ABM8QND3_9BACT</name>
<dbReference type="Proteomes" id="UP000675880">
    <property type="component" value="Unassembled WGS sequence"/>
</dbReference>
<reference evidence="1 2" key="1">
    <citation type="submission" date="2021-02" db="EMBL/GenBank/DDBJ databases">
        <authorList>
            <person name="Han P."/>
        </authorList>
    </citation>
    <scope>NUCLEOTIDE SEQUENCE [LARGE SCALE GENOMIC DNA]</scope>
    <source>
        <strain evidence="1">Candidatus Nitrospira sp. ZN2</strain>
    </source>
</reference>
<dbReference type="EMBL" id="CAJNBJ010000001">
    <property type="protein sequence ID" value="CAE6706576.1"/>
    <property type="molecule type" value="Genomic_DNA"/>
</dbReference>
<comment type="caution">
    <text evidence="1">The sequence shown here is derived from an EMBL/GenBank/DDBJ whole genome shotgun (WGS) entry which is preliminary data.</text>
</comment>
<keyword evidence="2" id="KW-1185">Reference proteome</keyword>